<protein>
    <submittedName>
        <fullName evidence="2">Uncharacterized protein</fullName>
    </submittedName>
</protein>
<feature type="transmembrane region" description="Helical" evidence="1">
    <location>
        <begin position="97"/>
        <end position="118"/>
    </location>
</feature>
<dbReference type="AlphaFoldDB" id="A0A7S7NZS7"/>
<dbReference type="RefSeq" id="WP_194453948.1">
    <property type="nucleotide sequence ID" value="NZ_CP063849.1"/>
</dbReference>
<gene>
    <name evidence="2" type="ORF">IRI77_08730</name>
</gene>
<dbReference type="KEGG" id="pfer:IRI77_08730"/>
<name>A0A7S7NZS7_PALFE</name>
<keyword evidence="3" id="KW-1185">Reference proteome</keyword>
<organism evidence="2 3">
    <name type="scientific">Paludibaculum fermentans</name>
    <dbReference type="NCBI Taxonomy" id="1473598"/>
    <lineage>
        <taxon>Bacteria</taxon>
        <taxon>Pseudomonadati</taxon>
        <taxon>Acidobacteriota</taxon>
        <taxon>Terriglobia</taxon>
        <taxon>Bryobacterales</taxon>
        <taxon>Bryobacteraceae</taxon>
        <taxon>Paludibaculum</taxon>
    </lineage>
</organism>
<dbReference type="EMBL" id="CP063849">
    <property type="protein sequence ID" value="QOY92294.1"/>
    <property type="molecule type" value="Genomic_DNA"/>
</dbReference>
<keyword evidence="1" id="KW-0472">Membrane</keyword>
<accession>A0A7S7NZS7</accession>
<feature type="transmembrane region" description="Helical" evidence="1">
    <location>
        <begin position="20"/>
        <end position="45"/>
    </location>
</feature>
<proteinExistence type="predicted"/>
<dbReference type="Proteomes" id="UP000593892">
    <property type="component" value="Chromosome"/>
</dbReference>
<evidence type="ECO:0000313" key="3">
    <source>
        <dbReference type="Proteomes" id="UP000593892"/>
    </source>
</evidence>
<keyword evidence="1" id="KW-1133">Transmembrane helix</keyword>
<reference evidence="2 3" key="1">
    <citation type="submission" date="2020-10" db="EMBL/GenBank/DDBJ databases">
        <title>Complete genome sequence of Paludibaculum fermentans P105T, a facultatively anaerobic acidobacterium capable of dissimilatory Fe(III) reduction.</title>
        <authorList>
            <person name="Dedysh S.N."/>
            <person name="Beletsky A.V."/>
            <person name="Kulichevskaya I.S."/>
            <person name="Mardanov A.V."/>
            <person name="Ravin N.V."/>
        </authorList>
    </citation>
    <scope>NUCLEOTIDE SEQUENCE [LARGE SCALE GENOMIC DNA]</scope>
    <source>
        <strain evidence="2 3">P105</strain>
    </source>
</reference>
<keyword evidence="1" id="KW-0812">Transmembrane</keyword>
<sequence length="140" mass="15189">MAETANQDAPWIRMPSGNLLHAALAEQVMLILIVLYLQWIALVPVGFSWGQGWRGGTFVLLMIAPLLPLIFPMPFWSESVTHSGVALTPWAVHLLPANGAVLAGLALSAALLGLWLMFQFFERTDLAQQPVPSGNSLLGM</sequence>
<evidence type="ECO:0000256" key="1">
    <source>
        <dbReference type="SAM" id="Phobius"/>
    </source>
</evidence>
<feature type="transmembrane region" description="Helical" evidence="1">
    <location>
        <begin position="57"/>
        <end position="77"/>
    </location>
</feature>
<evidence type="ECO:0000313" key="2">
    <source>
        <dbReference type="EMBL" id="QOY92294.1"/>
    </source>
</evidence>